<dbReference type="SUPFAM" id="SSF57552">
    <property type="entry name" value="Blood coagulation inhibitor (disintegrin)"/>
    <property type="match status" value="1"/>
</dbReference>
<keyword evidence="8" id="KW-0479">Metal-binding</keyword>
<dbReference type="FunFam" id="3.40.390.10:FF:000002">
    <property type="entry name" value="Disintegrin and metalloproteinase domain-containing protein 22"/>
    <property type="match status" value="1"/>
</dbReference>
<evidence type="ECO:0000256" key="3">
    <source>
        <dbReference type="ARBA" id="ARBA00022989"/>
    </source>
</evidence>
<dbReference type="InterPro" id="IPR006586">
    <property type="entry name" value="ADAM_Cys-rich"/>
</dbReference>
<feature type="binding site" evidence="8">
    <location>
        <position position="353"/>
    </location>
    <ligand>
        <name>Zn(2+)</name>
        <dbReference type="ChEBI" id="CHEBI:29105"/>
        <note>catalytic</note>
    </ligand>
</feature>
<evidence type="ECO:0000256" key="9">
    <source>
        <dbReference type="SAM" id="MobiDB-lite"/>
    </source>
</evidence>
<dbReference type="InterPro" id="IPR002870">
    <property type="entry name" value="Peptidase_M12B_N"/>
</dbReference>
<keyword evidence="8" id="KW-0862">Zinc</keyword>
<dbReference type="FunFam" id="4.10.70.10:FF:000001">
    <property type="entry name" value="Disintegrin and metalloproteinase domain-containing protein 22"/>
    <property type="match status" value="1"/>
</dbReference>
<dbReference type="GO" id="GO:0006508">
    <property type="term" value="P:proteolysis"/>
    <property type="evidence" value="ECO:0007669"/>
    <property type="project" value="InterPro"/>
</dbReference>
<dbReference type="InterPro" id="IPR000742">
    <property type="entry name" value="EGF"/>
</dbReference>
<feature type="domain" description="EGF-like" evidence="12">
    <location>
        <begin position="646"/>
        <end position="678"/>
    </location>
</feature>
<dbReference type="PROSITE" id="PS00427">
    <property type="entry name" value="DISINTEGRIN_1"/>
    <property type="match status" value="1"/>
</dbReference>
<evidence type="ECO:0000256" key="1">
    <source>
        <dbReference type="ARBA" id="ARBA00004479"/>
    </source>
</evidence>
<organism evidence="15 16">
    <name type="scientific">Holothuria leucospilota</name>
    <name type="common">Black long sea cucumber</name>
    <name type="synonym">Mertensiothuria leucospilota</name>
    <dbReference type="NCBI Taxonomy" id="206669"/>
    <lineage>
        <taxon>Eukaryota</taxon>
        <taxon>Metazoa</taxon>
        <taxon>Echinodermata</taxon>
        <taxon>Eleutherozoa</taxon>
        <taxon>Echinozoa</taxon>
        <taxon>Holothuroidea</taxon>
        <taxon>Aspidochirotacea</taxon>
        <taxon>Aspidochirotida</taxon>
        <taxon>Holothuriidae</taxon>
        <taxon>Holothuria</taxon>
    </lineage>
</organism>
<dbReference type="InterPro" id="IPR034027">
    <property type="entry name" value="Reprolysin_adamalysin"/>
</dbReference>
<feature type="compositionally biased region" description="Polar residues" evidence="9">
    <location>
        <begin position="899"/>
        <end position="909"/>
    </location>
</feature>
<dbReference type="InterPro" id="IPR001762">
    <property type="entry name" value="Disintegrin_dom"/>
</dbReference>
<evidence type="ECO:0000256" key="6">
    <source>
        <dbReference type="PROSITE-ProRule" id="PRU00068"/>
    </source>
</evidence>
<evidence type="ECO:0000259" key="14">
    <source>
        <dbReference type="PROSITE" id="PS50215"/>
    </source>
</evidence>
<sequence>MGTINVFICIFLSGIFGEQNFFQADAYSIHNRAHQLRSLRNYEIITPRRIDGRLRRDVSTFTENGHITEPSFILQIGGEEHILDMRINDVLFADGFFERSHTESGSTIDTQPHRTHHCYYQGEVRGQNFSQVALSTCNGLSGLIFINGQNFYIEPLSESDHEHLIYKPEDIEGRQSYSYNDLPEQYYEEGKQRLQEMEETNGRTRRDVHSETKYVELVLVADRTMVQNTPGGKAEVVERCKTIANLMDLIYQALNTRVALALVEVWSSRDQIPVSSDPSRTLGLFQNWRKQTLVGKISHDNAQLITGVNFDGSTVGMAGVSTMCSLDDSCGVSQNHGNHENDVASTIAHEMGHNLGLLHDKSGCNCISPSGVGCIMTASSGANPPTNWSSCSVEMFAENLQKGLGACMFNYPKVIFDGPICGNGFLEKGEQCDCGSPEDCVNPCCVPETCTLHENATCAIGECCEDCQLKSAGSTCRNMMNECDLPEYCTGVHEECPPNVYRQNGVACTHKSDQATCFNGRCMTYDDQCQLVWGDGASMSHPSCWQYNQQGNSFGNCGQDDNNNYLRCAKKDRFCGKLYCEGGAGFPILGTLASAQQVTIGGHSCKAASVDQGQDVPDPGYVANGSPCGDGMICFDFKCVNYSMAGIVPCKDDCNGRGICNSNNNCHCNDEWSPPYCQYPGYGGSIDSGPAKPSGPGSGAPRSNILLMIILLVLLIPAFVIGVILAIWKRDYIKEKAMEARTRFSSSKRNSAAKGRYAQVQKPAQSGYIYRPKRPPPPKPDNWTTQNKIPQKNPMHADKYRWPDETSGPTKAPTRPPGKFQKIPNGSSEQPSVAVIQPKKTQPVRPAAKPSPNVSRPAPPAKPQLQNPAATQRAALKPVGQRPATQGPKPVVPKRPTSGIGSQNNNWNNSKPSSTPSGSKPARPAPAPPKK</sequence>
<dbReference type="PROSITE" id="PS50215">
    <property type="entry name" value="ADAM_MEPRO"/>
    <property type="match status" value="1"/>
</dbReference>
<dbReference type="PROSITE" id="PS50026">
    <property type="entry name" value="EGF_3"/>
    <property type="match status" value="1"/>
</dbReference>
<feature type="compositionally biased region" description="Low complexity" evidence="9">
    <location>
        <begin position="910"/>
        <end position="922"/>
    </location>
</feature>
<keyword evidence="4 10" id="KW-0472">Membrane</keyword>
<evidence type="ECO:0000259" key="13">
    <source>
        <dbReference type="PROSITE" id="PS50214"/>
    </source>
</evidence>
<feature type="compositionally biased region" description="Basic and acidic residues" evidence="9">
    <location>
        <begin position="795"/>
        <end position="804"/>
    </location>
</feature>
<evidence type="ECO:0000313" key="15">
    <source>
        <dbReference type="EMBL" id="KAJ8025609.1"/>
    </source>
</evidence>
<feature type="region of interest" description="Disordered" evidence="9">
    <location>
        <begin position="740"/>
        <end position="931"/>
    </location>
</feature>
<dbReference type="InterPro" id="IPR018358">
    <property type="entry name" value="Disintegrin_CS"/>
</dbReference>
<dbReference type="InterPro" id="IPR001590">
    <property type="entry name" value="Peptidase_M12B"/>
</dbReference>
<evidence type="ECO:0000256" key="2">
    <source>
        <dbReference type="ARBA" id="ARBA00022692"/>
    </source>
</evidence>
<dbReference type="PRINTS" id="PR00289">
    <property type="entry name" value="DISINTEGRIN"/>
</dbReference>
<evidence type="ECO:0000313" key="16">
    <source>
        <dbReference type="Proteomes" id="UP001152320"/>
    </source>
</evidence>
<evidence type="ECO:0000256" key="11">
    <source>
        <dbReference type="SAM" id="SignalP"/>
    </source>
</evidence>
<dbReference type="Pfam" id="PF01562">
    <property type="entry name" value="Pep_M12B_propep"/>
    <property type="match status" value="1"/>
</dbReference>
<dbReference type="EMBL" id="JAIZAY010000017">
    <property type="protein sequence ID" value="KAJ8025609.1"/>
    <property type="molecule type" value="Genomic_DNA"/>
</dbReference>
<dbReference type="PROSITE" id="PS50214">
    <property type="entry name" value="DISINTEGRIN_2"/>
    <property type="match status" value="1"/>
</dbReference>
<dbReference type="SUPFAM" id="SSF55486">
    <property type="entry name" value="Metalloproteases ('zincins'), catalytic domain"/>
    <property type="match status" value="1"/>
</dbReference>
<evidence type="ECO:0000256" key="7">
    <source>
        <dbReference type="PROSITE-ProRule" id="PRU00076"/>
    </source>
</evidence>
<dbReference type="Gene3D" id="4.10.70.10">
    <property type="entry name" value="Disintegrin domain"/>
    <property type="match status" value="1"/>
</dbReference>
<dbReference type="SMART" id="SM00608">
    <property type="entry name" value="ACR"/>
    <property type="match status" value="1"/>
</dbReference>
<proteinExistence type="predicted"/>
<keyword evidence="11" id="KW-0732">Signal</keyword>
<feature type="signal peptide" evidence="11">
    <location>
        <begin position="1"/>
        <end position="17"/>
    </location>
</feature>
<dbReference type="InterPro" id="IPR024079">
    <property type="entry name" value="MetalloPept_cat_dom_sf"/>
</dbReference>
<dbReference type="Pfam" id="PF08516">
    <property type="entry name" value="ADAM_CR"/>
    <property type="match status" value="1"/>
</dbReference>
<dbReference type="Pfam" id="PF01421">
    <property type="entry name" value="Reprolysin"/>
    <property type="match status" value="1"/>
</dbReference>
<name>A0A9Q1BHL6_HOLLE</name>
<keyword evidence="7" id="KW-0245">EGF-like domain</keyword>
<evidence type="ECO:0000256" key="8">
    <source>
        <dbReference type="PROSITE-ProRule" id="PRU00276"/>
    </source>
</evidence>
<keyword evidence="2 10" id="KW-0812">Transmembrane</keyword>
<protein>
    <submittedName>
        <fullName evidence="15">Disintegrin and metalloproteinase domain-containing protein 12</fullName>
    </submittedName>
</protein>
<feature type="active site" evidence="8">
    <location>
        <position position="350"/>
    </location>
</feature>
<dbReference type="SMART" id="SM00050">
    <property type="entry name" value="DISIN"/>
    <property type="match status" value="1"/>
</dbReference>
<evidence type="ECO:0000259" key="12">
    <source>
        <dbReference type="PROSITE" id="PS50026"/>
    </source>
</evidence>
<dbReference type="GO" id="GO:0016020">
    <property type="term" value="C:membrane"/>
    <property type="evidence" value="ECO:0007669"/>
    <property type="project" value="UniProtKB-SubCell"/>
</dbReference>
<comment type="caution">
    <text evidence="7">Lacks conserved residue(s) required for the propagation of feature annotation.</text>
</comment>
<comment type="subcellular location">
    <subcellularLocation>
        <location evidence="1">Membrane</location>
        <topology evidence="1">Single-pass type I membrane protein</topology>
    </subcellularLocation>
</comment>
<keyword evidence="5 7" id="KW-1015">Disulfide bond</keyword>
<dbReference type="AlphaFoldDB" id="A0A9Q1BHL6"/>
<feature type="chain" id="PRO_5040207815" evidence="11">
    <location>
        <begin position="18"/>
        <end position="931"/>
    </location>
</feature>
<dbReference type="PANTHER" id="PTHR11905:SF159">
    <property type="entry name" value="ADAM METALLOPROTEASE"/>
    <property type="match status" value="1"/>
</dbReference>
<dbReference type="PANTHER" id="PTHR11905">
    <property type="entry name" value="ADAM A DISINTEGRIN AND METALLOPROTEASE DOMAIN"/>
    <property type="match status" value="1"/>
</dbReference>
<keyword evidence="16" id="KW-1185">Reference proteome</keyword>
<feature type="binding site" evidence="8">
    <location>
        <position position="349"/>
    </location>
    <ligand>
        <name>Zn(2+)</name>
        <dbReference type="ChEBI" id="CHEBI:29105"/>
        <note>catalytic</note>
    </ligand>
</feature>
<dbReference type="OrthoDB" id="5951731at2759"/>
<dbReference type="GO" id="GO:0004222">
    <property type="term" value="F:metalloendopeptidase activity"/>
    <property type="evidence" value="ECO:0007669"/>
    <property type="project" value="InterPro"/>
</dbReference>
<feature type="domain" description="Disintegrin" evidence="13">
    <location>
        <begin position="418"/>
        <end position="504"/>
    </location>
</feature>
<dbReference type="Pfam" id="PF00200">
    <property type="entry name" value="Disintegrin"/>
    <property type="match status" value="1"/>
</dbReference>
<feature type="disulfide bond" evidence="7">
    <location>
        <begin position="650"/>
        <end position="660"/>
    </location>
</feature>
<dbReference type="Proteomes" id="UP001152320">
    <property type="component" value="Chromosome 17"/>
</dbReference>
<dbReference type="Gene3D" id="3.40.390.10">
    <property type="entry name" value="Collagenase (Catalytic Domain)"/>
    <property type="match status" value="1"/>
</dbReference>
<reference evidence="15" key="1">
    <citation type="submission" date="2021-10" db="EMBL/GenBank/DDBJ databases">
        <title>Tropical sea cucumber genome reveals ecological adaptation and Cuvierian tubules defense mechanism.</title>
        <authorList>
            <person name="Chen T."/>
        </authorList>
    </citation>
    <scope>NUCLEOTIDE SEQUENCE</scope>
    <source>
        <strain evidence="15">Nanhai2018</strain>
        <tissue evidence="15">Muscle</tissue>
    </source>
</reference>
<keyword evidence="3 10" id="KW-1133">Transmembrane helix</keyword>
<evidence type="ECO:0000256" key="4">
    <source>
        <dbReference type="ARBA" id="ARBA00023136"/>
    </source>
</evidence>
<feature type="transmembrane region" description="Helical" evidence="10">
    <location>
        <begin position="705"/>
        <end position="728"/>
    </location>
</feature>
<feature type="domain" description="Peptidase M12B" evidence="14">
    <location>
        <begin position="213"/>
        <end position="412"/>
    </location>
</feature>
<dbReference type="InterPro" id="IPR036436">
    <property type="entry name" value="Disintegrin_dom_sf"/>
</dbReference>
<dbReference type="GO" id="GO:0046872">
    <property type="term" value="F:metal ion binding"/>
    <property type="evidence" value="ECO:0007669"/>
    <property type="project" value="UniProtKB-KW"/>
</dbReference>
<comment type="caution">
    <text evidence="15">The sequence shown here is derived from an EMBL/GenBank/DDBJ whole genome shotgun (WGS) entry which is preliminary data.</text>
</comment>
<gene>
    <name evidence="15" type="ORF">HOLleu_33210</name>
</gene>
<dbReference type="CDD" id="cd04269">
    <property type="entry name" value="ZnMc_adamalysin_II_like"/>
    <property type="match status" value="1"/>
</dbReference>
<feature type="binding site" evidence="8">
    <location>
        <position position="359"/>
    </location>
    <ligand>
        <name>Zn(2+)</name>
        <dbReference type="ChEBI" id="CHEBI:29105"/>
        <note>catalytic</note>
    </ligand>
</feature>
<evidence type="ECO:0000256" key="5">
    <source>
        <dbReference type="ARBA" id="ARBA00023157"/>
    </source>
</evidence>
<evidence type="ECO:0000256" key="10">
    <source>
        <dbReference type="SAM" id="Phobius"/>
    </source>
</evidence>
<accession>A0A9Q1BHL6</accession>
<feature type="disulfide bond" evidence="6">
    <location>
        <begin position="476"/>
        <end position="496"/>
    </location>
</feature>
<feature type="disulfide bond" evidence="7">
    <location>
        <begin position="668"/>
        <end position="677"/>
    </location>
</feature>